<feature type="transmembrane region" description="Helical" evidence="1">
    <location>
        <begin position="317"/>
        <end position="335"/>
    </location>
</feature>
<sequence>MLLSTDSMPPVLVDLMRREFDPGDPSRDFWAQWKNPGDVFSVLLILGGDVVARALAQLVGSGITPVAFSFGWVAYAVSAVVSAVGENKLMPLPDTSCKVINAKSGYTRDNTSWIIGRIVRDYDEWKDEKVSKHLKSMLDAKDKFDREKANKEVPGSSDRLKYPKQAGLCVSVYKAGQAQVGTPGYDFVYWLGFGITILQLGIAAIPCGVFGDWGIFLITVAGILLSYVTGSLPQWKEEKWACRDKSDKDVILTRGNGSQHAIVVLGDGKGFDLEDLAAGQTNVDVSAPEKTRFALTGLAALWILLLITAAGIKQNTWFLLAIGGVGILQNIFVAGKMRHPRAYGMPLALVEVIGLPKVMDTLVEVEKKYPYAGANMVDTFFPGGKLRGHEERTWNDLAQDAAARWKAWKESRNNPSQQNHRIQAP</sequence>
<evidence type="ECO:0000313" key="3">
    <source>
        <dbReference type="Proteomes" id="UP001345013"/>
    </source>
</evidence>
<feature type="transmembrane region" description="Helical" evidence="1">
    <location>
        <begin position="293"/>
        <end position="311"/>
    </location>
</feature>
<feature type="transmembrane region" description="Helical" evidence="1">
    <location>
        <begin position="211"/>
        <end position="230"/>
    </location>
</feature>
<keyword evidence="3" id="KW-1185">Reference proteome</keyword>
<keyword evidence="1" id="KW-0472">Membrane</keyword>
<feature type="transmembrane region" description="Helical" evidence="1">
    <location>
        <begin position="187"/>
        <end position="205"/>
    </location>
</feature>
<dbReference type="Proteomes" id="UP001345013">
    <property type="component" value="Unassembled WGS sequence"/>
</dbReference>
<protein>
    <submittedName>
        <fullName evidence="2">Uncharacterized protein</fullName>
    </submittedName>
</protein>
<keyword evidence="1" id="KW-1133">Transmembrane helix</keyword>
<feature type="transmembrane region" description="Helical" evidence="1">
    <location>
        <begin position="62"/>
        <end position="84"/>
    </location>
</feature>
<organism evidence="2 3">
    <name type="scientific">Lithohypha guttulata</name>
    <dbReference type="NCBI Taxonomy" id="1690604"/>
    <lineage>
        <taxon>Eukaryota</taxon>
        <taxon>Fungi</taxon>
        <taxon>Dikarya</taxon>
        <taxon>Ascomycota</taxon>
        <taxon>Pezizomycotina</taxon>
        <taxon>Eurotiomycetes</taxon>
        <taxon>Chaetothyriomycetidae</taxon>
        <taxon>Chaetothyriales</taxon>
        <taxon>Trichomeriaceae</taxon>
        <taxon>Lithohypha</taxon>
    </lineage>
</organism>
<comment type="caution">
    <text evidence="2">The sequence shown here is derived from an EMBL/GenBank/DDBJ whole genome shotgun (WGS) entry which is preliminary data.</text>
</comment>
<proteinExistence type="predicted"/>
<accession>A0ABR0JTN9</accession>
<dbReference type="EMBL" id="JAVRRG010000347">
    <property type="protein sequence ID" value="KAK5071438.1"/>
    <property type="molecule type" value="Genomic_DNA"/>
</dbReference>
<reference evidence="2 3" key="1">
    <citation type="submission" date="2023-08" db="EMBL/GenBank/DDBJ databases">
        <title>Black Yeasts Isolated from many extreme environments.</title>
        <authorList>
            <person name="Coleine C."/>
            <person name="Stajich J.E."/>
            <person name="Selbmann L."/>
        </authorList>
    </citation>
    <scope>NUCLEOTIDE SEQUENCE [LARGE SCALE GENOMIC DNA]</scope>
    <source>
        <strain evidence="2 3">CCFEE 5885</strain>
    </source>
</reference>
<name>A0ABR0JTN9_9EURO</name>
<keyword evidence="1" id="KW-0812">Transmembrane</keyword>
<evidence type="ECO:0000256" key="1">
    <source>
        <dbReference type="SAM" id="Phobius"/>
    </source>
</evidence>
<gene>
    <name evidence="2" type="ORF">LTR24_010524</name>
</gene>
<evidence type="ECO:0000313" key="2">
    <source>
        <dbReference type="EMBL" id="KAK5071438.1"/>
    </source>
</evidence>